<dbReference type="OrthoDB" id="8300214at2759"/>
<dbReference type="PANTHER" id="PTHR43861:SF1">
    <property type="entry name" value="TRANS-ACONITATE 2-METHYLTRANSFERASE"/>
    <property type="match status" value="1"/>
</dbReference>
<dbReference type="InterPro" id="IPR013217">
    <property type="entry name" value="Methyltransf_12"/>
</dbReference>
<evidence type="ECO:0000259" key="1">
    <source>
        <dbReference type="Pfam" id="PF08242"/>
    </source>
</evidence>
<dbReference type="GO" id="GO:0032259">
    <property type="term" value="P:methylation"/>
    <property type="evidence" value="ECO:0007669"/>
    <property type="project" value="UniProtKB-KW"/>
</dbReference>
<reference evidence="2 3" key="1">
    <citation type="submission" date="2015-07" db="EMBL/GenBank/DDBJ databases">
        <title>The genome of Eufriesea mexicana.</title>
        <authorList>
            <person name="Pan H."/>
            <person name="Kapheim K."/>
        </authorList>
    </citation>
    <scope>NUCLEOTIDE SEQUENCE [LARGE SCALE GENOMIC DNA]</scope>
    <source>
        <strain evidence="2">0111107269</strain>
        <tissue evidence="2">Whole body</tissue>
    </source>
</reference>
<dbReference type="Pfam" id="PF08242">
    <property type="entry name" value="Methyltransf_12"/>
    <property type="match status" value="1"/>
</dbReference>
<sequence>MFMVDEYVNASMVQYRDALDVIEEFKKEMSEMKGKCIDVGCGPGNVTKNLILPKLSPEAELVGVDISRPMIDHARQKYLDEKRLSFLQLDIEASALPSKELARYSNVLSFYCLHWCQNSRRAFENVYKLLRPGGKALVMFLAWNDGFDAYVRVHENPRYKAYMEDADQFVPFFQRCKDSRAALRKMLDDIGFEILHCSRREKSFVYQNMEALKSTESYRNLSHGHIIAVNPFISRIPDHLKEEFEDVVVREVASRKILFPNKNDNGQQEYSILDRYHILVAYVKKPSGTC</sequence>
<name>A0A310SMR0_9HYME</name>
<protein>
    <submittedName>
        <fullName evidence="2">Methyltransferase 235L</fullName>
    </submittedName>
</protein>
<dbReference type="PANTHER" id="PTHR43861">
    <property type="entry name" value="TRANS-ACONITATE 2-METHYLTRANSFERASE-RELATED"/>
    <property type="match status" value="1"/>
</dbReference>
<organism evidence="2 3">
    <name type="scientific">Eufriesea mexicana</name>
    <dbReference type="NCBI Taxonomy" id="516756"/>
    <lineage>
        <taxon>Eukaryota</taxon>
        <taxon>Metazoa</taxon>
        <taxon>Ecdysozoa</taxon>
        <taxon>Arthropoda</taxon>
        <taxon>Hexapoda</taxon>
        <taxon>Insecta</taxon>
        <taxon>Pterygota</taxon>
        <taxon>Neoptera</taxon>
        <taxon>Endopterygota</taxon>
        <taxon>Hymenoptera</taxon>
        <taxon>Apocrita</taxon>
        <taxon>Aculeata</taxon>
        <taxon>Apoidea</taxon>
        <taxon>Anthophila</taxon>
        <taxon>Apidae</taxon>
        <taxon>Eufriesea</taxon>
    </lineage>
</organism>
<dbReference type="GO" id="GO:0008168">
    <property type="term" value="F:methyltransferase activity"/>
    <property type="evidence" value="ECO:0007669"/>
    <property type="project" value="UniProtKB-KW"/>
</dbReference>
<dbReference type="Gene3D" id="3.40.50.150">
    <property type="entry name" value="Vaccinia Virus protein VP39"/>
    <property type="match status" value="1"/>
</dbReference>
<keyword evidence="2" id="KW-0808">Transferase</keyword>
<dbReference type="CDD" id="cd02440">
    <property type="entry name" value="AdoMet_MTases"/>
    <property type="match status" value="1"/>
</dbReference>
<evidence type="ECO:0000313" key="2">
    <source>
        <dbReference type="EMBL" id="OAD62422.1"/>
    </source>
</evidence>
<accession>A0A310SMR0</accession>
<feature type="domain" description="Methyltransferase type 12" evidence="1">
    <location>
        <begin position="37"/>
        <end position="135"/>
    </location>
</feature>
<dbReference type="Proteomes" id="UP000250275">
    <property type="component" value="Unassembled WGS sequence"/>
</dbReference>
<dbReference type="InterPro" id="IPR029063">
    <property type="entry name" value="SAM-dependent_MTases_sf"/>
</dbReference>
<dbReference type="AlphaFoldDB" id="A0A310SMR0"/>
<keyword evidence="2" id="KW-0489">Methyltransferase</keyword>
<evidence type="ECO:0000313" key="3">
    <source>
        <dbReference type="Proteomes" id="UP000250275"/>
    </source>
</evidence>
<dbReference type="EMBL" id="KQ759870">
    <property type="protein sequence ID" value="OAD62422.1"/>
    <property type="molecule type" value="Genomic_DNA"/>
</dbReference>
<proteinExistence type="predicted"/>
<dbReference type="SUPFAM" id="SSF53335">
    <property type="entry name" value="S-adenosyl-L-methionine-dependent methyltransferases"/>
    <property type="match status" value="1"/>
</dbReference>
<gene>
    <name evidence="2" type="ORF">WN48_07293</name>
</gene>
<keyword evidence="3" id="KW-1185">Reference proteome</keyword>